<dbReference type="CDD" id="cd02440">
    <property type="entry name" value="AdoMet_MTases"/>
    <property type="match status" value="1"/>
</dbReference>
<dbReference type="EMBL" id="KN840861">
    <property type="protein sequence ID" value="KIP01211.1"/>
    <property type="molecule type" value="Genomic_DNA"/>
</dbReference>
<dbReference type="STRING" id="745531.A0A0C3RP79"/>
<dbReference type="GO" id="GO:0008757">
    <property type="term" value="F:S-adenosylmethionine-dependent methyltransferase activity"/>
    <property type="evidence" value="ECO:0007669"/>
    <property type="project" value="UniProtKB-ARBA"/>
</dbReference>
<name>A0A0C3RP79_PHLG1</name>
<organism evidence="1 2">
    <name type="scientific">Phlebiopsis gigantea (strain 11061_1 CR5-6)</name>
    <name type="common">White-rot fungus</name>
    <name type="synonym">Peniophora gigantea</name>
    <dbReference type="NCBI Taxonomy" id="745531"/>
    <lineage>
        <taxon>Eukaryota</taxon>
        <taxon>Fungi</taxon>
        <taxon>Dikarya</taxon>
        <taxon>Basidiomycota</taxon>
        <taxon>Agaricomycotina</taxon>
        <taxon>Agaricomycetes</taxon>
        <taxon>Polyporales</taxon>
        <taxon>Phanerochaetaceae</taxon>
        <taxon>Phlebiopsis</taxon>
    </lineage>
</organism>
<protein>
    <recommendedName>
        <fullName evidence="3">FAM86 N-terminal domain-containing protein</fullName>
    </recommendedName>
</protein>
<feature type="non-terminal residue" evidence="1">
    <location>
        <position position="375"/>
    </location>
</feature>
<keyword evidence="2" id="KW-1185">Reference proteome</keyword>
<evidence type="ECO:0008006" key="3">
    <source>
        <dbReference type="Google" id="ProtNLM"/>
    </source>
</evidence>
<sequence>PTAQLPPIGRIRQTPLQDLQAALCYLGSLYNPEVRPNRRSYRHAAQKPHSNLDAIRADAFERSYATRWLTALVARADQLDVATEDATLDAEVIVQQAAGLLALCAGTASAGTRSRVFAFAHPSDGAFIKVHLIDLPLDNQDYTSLGAQTWGGACLMADLLVESPPAFALCPTHGRPLRVLELGAGTGLVGLAASAALAAHDTRADVVLTDFHTTVLENLRSNAAANFPDAAGPVHVSVHPLDWADTPLTAPFDHPFDVVLGADIVYELEHAHWIKACVERLLRVPPAESLDALASPHPAFHLVMPLRSTHAAESQTVEQVFPSASSVRGGADSPPEGGPVATTLAIVAKEVVVCDDFARGSGSEVEYVHFTIAWV</sequence>
<evidence type="ECO:0000313" key="2">
    <source>
        <dbReference type="Proteomes" id="UP000053257"/>
    </source>
</evidence>
<dbReference type="OrthoDB" id="433955at2759"/>
<reference evidence="1 2" key="1">
    <citation type="journal article" date="2014" name="PLoS Genet.">
        <title>Analysis of the Phlebiopsis gigantea genome, transcriptome and secretome provides insight into its pioneer colonization strategies of wood.</title>
        <authorList>
            <person name="Hori C."/>
            <person name="Ishida T."/>
            <person name="Igarashi K."/>
            <person name="Samejima M."/>
            <person name="Suzuki H."/>
            <person name="Master E."/>
            <person name="Ferreira P."/>
            <person name="Ruiz-Duenas F.J."/>
            <person name="Held B."/>
            <person name="Canessa P."/>
            <person name="Larrondo L.F."/>
            <person name="Schmoll M."/>
            <person name="Druzhinina I.S."/>
            <person name="Kubicek C.P."/>
            <person name="Gaskell J.A."/>
            <person name="Kersten P."/>
            <person name="St John F."/>
            <person name="Glasner J."/>
            <person name="Sabat G."/>
            <person name="Splinter BonDurant S."/>
            <person name="Syed K."/>
            <person name="Yadav J."/>
            <person name="Mgbeahuruike A.C."/>
            <person name="Kovalchuk A."/>
            <person name="Asiegbu F.O."/>
            <person name="Lackner G."/>
            <person name="Hoffmeister D."/>
            <person name="Rencoret J."/>
            <person name="Gutierrez A."/>
            <person name="Sun H."/>
            <person name="Lindquist E."/>
            <person name="Barry K."/>
            <person name="Riley R."/>
            <person name="Grigoriev I.V."/>
            <person name="Henrissat B."/>
            <person name="Kues U."/>
            <person name="Berka R.M."/>
            <person name="Martinez A.T."/>
            <person name="Covert S.F."/>
            <person name="Blanchette R.A."/>
            <person name="Cullen D."/>
        </authorList>
    </citation>
    <scope>NUCLEOTIDE SEQUENCE [LARGE SCALE GENOMIC DNA]</scope>
    <source>
        <strain evidence="1 2">11061_1 CR5-6</strain>
    </source>
</reference>
<dbReference type="Proteomes" id="UP000053257">
    <property type="component" value="Unassembled WGS sequence"/>
</dbReference>
<dbReference type="Pfam" id="PF10294">
    <property type="entry name" value="Methyltransf_16"/>
    <property type="match status" value="1"/>
</dbReference>
<gene>
    <name evidence="1" type="ORF">PHLGIDRAFT_40961</name>
</gene>
<dbReference type="AlphaFoldDB" id="A0A0C3RP79"/>
<dbReference type="InterPro" id="IPR019410">
    <property type="entry name" value="Methyltransf_16"/>
</dbReference>
<accession>A0A0C3RP79</accession>
<dbReference type="InterPro" id="IPR029063">
    <property type="entry name" value="SAM-dependent_MTases_sf"/>
</dbReference>
<dbReference type="PANTHER" id="PTHR14614">
    <property type="entry name" value="HEPATOCELLULAR CARCINOMA-ASSOCIATED ANTIGEN"/>
    <property type="match status" value="1"/>
</dbReference>
<dbReference type="Gene3D" id="3.40.50.150">
    <property type="entry name" value="Vaccinia Virus protein VP39"/>
    <property type="match status" value="1"/>
</dbReference>
<evidence type="ECO:0000313" key="1">
    <source>
        <dbReference type="EMBL" id="KIP01211.1"/>
    </source>
</evidence>
<proteinExistence type="predicted"/>
<dbReference type="SUPFAM" id="SSF53335">
    <property type="entry name" value="S-adenosyl-L-methionine-dependent methyltransferases"/>
    <property type="match status" value="1"/>
</dbReference>
<feature type="non-terminal residue" evidence="1">
    <location>
        <position position="1"/>
    </location>
</feature>
<dbReference type="HOGENOM" id="CLU_030437_1_0_1"/>